<dbReference type="Pfam" id="PF25601">
    <property type="entry name" value="AAA_lid_14"/>
    <property type="match status" value="1"/>
</dbReference>
<dbReference type="Gene3D" id="3.40.50.2300">
    <property type="match status" value="1"/>
</dbReference>
<dbReference type="PROSITE" id="PS50045">
    <property type="entry name" value="SIGMA54_INTERACT_4"/>
    <property type="match status" value="1"/>
</dbReference>
<accession>A0ABS8W9W5</accession>
<dbReference type="InterPro" id="IPR058031">
    <property type="entry name" value="AAA_lid_NorR"/>
</dbReference>
<dbReference type="SMART" id="SM00382">
    <property type="entry name" value="AAA"/>
    <property type="match status" value="1"/>
</dbReference>
<dbReference type="PANTHER" id="PTHR32071">
    <property type="entry name" value="TRANSCRIPTIONAL REGULATORY PROTEIN"/>
    <property type="match status" value="1"/>
</dbReference>
<dbReference type="PANTHER" id="PTHR32071:SF113">
    <property type="entry name" value="ALGINATE BIOSYNTHESIS TRANSCRIPTIONAL REGULATORY PROTEIN ALGB"/>
    <property type="match status" value="1"/>
</dbReference>
<dbReference type="PRINTS" id="PR01590">
    <property type="entry name" value="HTHFIS"/>
</dbReference>
<feature type="domain" description="Sigma-54 factor interaction" evidence="7">
    <location>
        <begin position="146"/>
        <end position="375"/>
    </location>
</feature>
<dbReference type="PROSITE" id="PS00688">
    <property type="entry name" value="SIGMA54_INTERACT_3"/>
    <property type="match status" value="1"/>
</dbReference>
<dbReference type="InterPro" id="IPR011006">
    <property type="entry name" value="CheY-like_superfamily"/>
</dbReference>
<evidence type="ECO:0000256" key="3">
    <source>
        <dbReference type="ARBA" id="ARBA00023015"/>
    </source>
</evidence>
<keyword evidence="1" id="KW-0547">Nucleotide-binding</keyword>
<protein>
    <submittedName>
        <fullName evidence="9">PEP-CTERM-box response regulator transcription factor</fullName>
    </submittedName>
</protein>
<evidence type="ECO:0000259" key="8">
    <source>
        <dbReference type="PROSITE" id="PS50110"/>
    </source>
</evidence>
<evidence type="ECO:0000259" key="7">
    <source>
        <dbReference type="PROSITE" id="PS50045"/>
    </source>
</evidence>
<keyword evidence="6" id="KW-0597">Phosphoprotein</keyword>
<evidence type="ECO:0000256" key="6">
    <source>
        <dbReference type="PROSITE-ProRule" id="PRU00169"/>
    </source>
</evidence>
<dbReference type="SMART" id="SM00448">
    <property type="entry name" value="REC"/>
    <property type="match status" value="1"/>
</dbReference>
<gene>
    <name evidence="9" type="primary">prsR</name>
    <name evidence="9" type="ORF">K6Y31_05085</name>
</gene>
<dbReference type="InterPro" id="IPR001789">
    <property type="entry name" value="Sig_transdc_resp-reg_receiver"/>
</dbReference>
<evidence type="ECO:0000256" key="4">
    <source>
        <dbReference type="ARBA" id="ARBA00023125"/>
    </source>
</evidence>
<dbReference type="Pfam" id="PF00072">
    <property type="entry name" value="Response_reg"/>
    <property type="match status" value="1"/>
</dbReference>
<dbReference type="InterPro" id="IPR027417">
    <property type="entry name" value="P-loop_NTPase"/>
</dbReference>
<sequence length="463" mass="51489">MNTDKPLLLVVEDDLGIQKQLKWSLDEFELVFAQDRASAIKQLRRHEPKVVTLDLGLPPDSANATEGMATLSEILTLSPLTKVIVVTGSDDKAHAIEAVRLGAYDFYHKPIAADTLNIILHRAYWLYELEEANQQFSQINVRLARIIGDSPEIQKLCRVVEKIAPTELTTLILGESGTGKEVFARAIHECSLRHDAPFVAINCASIPDNLLESELFGYERGAFTGAHKKTPGKIECAQGGTLFLDEIGDMPLALQAKMLRFLQERVIEPVGSRQEIEVDVRVVCATNKDVLAMAQQQLFREDLYYRISEMTLTLPPLRERGGDVLLLARAFLVSINKELGCHVKGYDDSALQALYHYHWPGNIRELQNKIKSAVIMAETSRISDSDLLLCQPREAATTLFNLREVREEAESQAIVEALSYSGHNISKTADLLGITRPTLYALMEKYALSSNKDSSDISPATSS</sequence>
<dbReference type="SUPFAM" id="SSF52540">
    <property type="entry name" value="P-loop containing nucleoside triphosphate hydrolases"/>
    <property type="match status" value="1"/>
</dbReference>
<proteinExistence type="predicted"/>
<dbReference type="EMBL" id="JAIMJA010000004">
    <property type="protein sequence ID" value="MCE2594185.1"/>
    <property type="molecule type" value="Genomic_DNA"/>
</dbReference>
<dbReference type="Gene3D" id="1.10.8.60">
    <property type="match status" value="1"/>
</dbReference>
<dbReference type="SUPFAM" id="SSF46689">
    <property type="entry name" value="Homeodomain-like"/>
    <property type="match status" value="1"/>
</dbReference>
<dbReference type="Pfam" id="PF02954">
    <property type="entry name" value="HTH_8"/>
    <property type="match status" value="1"/>
</dbReference>
<dbReference type="Proteomes" id="UP001201273">
    <property type="component" value="Unassembled WGS sequence"/>
</dbReference>
<dbReference type="PROSITE" id="PS00676">
    <property type="entry name" value="SIGMA54_INTERACT_2"/>
    <property type="match status" value="1"/>
</dbReference>
<keyword evidence="4" id="KW-0238">DNA-binding</keyword>
<evidence type="ECO:0000256" key="5">
    <source>
        <dbReference type="ARBA" id="ARBA00023163"/>
    </source>
</evidence>
<dbReference type="Gene3D" id="1.10.10.60">
    <property type="entry name" value="Homeodomain-like"/>
    <property type="match status" value="1"/>
</dbReference>
<keyword evidence="5" id="KW-0804">Transcription</keyword>
<dbReference type="Gene3D" id="3.40.50.300">
    <property type="entry name" value="P-loop containing nucleotide triphosphate hydrolases"/>
    <property type="match status" value="1"/>
</dbReference>
<dbReference type="InterPro" id="IPR002197">
    <property type="entry name" value="HTH_Fis"/>
</dbReference>
<evidence type="ECO:0000256" key="2">
    <source>
        <dbReference type="ARBA" id="ARBA00022840"/>
    </source>
</evidence>
<keyword evidence="3" id="KW-0805">Transcription regulation</keyword>
<dbReference type="InterPro" id="IPR025944">
    <property type="entry name" value="Sigma_54_int_dom_CS"/>
</dbReference>
<keyword evidence="10" id="KW-1185">Reference proteome</keyword>
<organism evidence="9 10">
    <name type="scientific">Motilimonas cestriensis</name>
    <dbReference type="NCBI Taxonomy" id="2742685"/>
    <lineage>
        <taxon>Bacteria</taxon>
        <taxon>Pseudomonadati</taxon>
        <taxon>Pseudomonadota</taxon>
        <taxon>Gammaproteobacteria</taxon>
        <taxon>Alteromonadales</taxon>
        <taxon>Alteromonadales genera incertae sedis</taxon>
        <taxon>Motilimonas</taxon>
    </lineage>
</organism>
<dbReference type="PROSITE" id="PS50110">
    <property type="entry name" value="RESPONSE_REGULATORY"/>
    <property type="match status" value="1"/>
</dbReference>
<dbReference type="InterPro" id="IPR025943">
    <property type="entry name" value="Sigma_54_int_dom_ATP-bd_2"/>
</dbReference>
<dbReference type="InterPro" id="IPR009057">
    <property type="entry name" value="Homeodomain-like_sf"/>
</dbReference>
<reference evidence="9 10" key="1">
    <citation type="journal article" date="2022" name="Environ. Microbiol. Rep.">
        <title>Eco-phylogenetic analyses reveal divergent evolution of vitamin B12 metabolism in the marine bacterial family 'Psychromonadaceae'.</title>
        <authorList>
            <person name="Jin X."/>
            <person name="Yang Y."/>
            <person name="Cao H."/>
            <person name="Gao B."/>
            <person name="Zhao Z."/>
        </authorList>
    </citation>
    <scope>NUCLEOTIDE SEQUENCE [LARGE SCALE GENOMIC DNA]</scope>
    <source>
        <strain evidence="9 10">MKS20</strain>
    </source>
</reference>
<comment type="caution">
    <text evidence="9">The sequence shown here is derived from an EMBL/GenBank/DDBJ whole genome shotgun (WGS) entry which is preliminary data.</text>
</comment>
<dbReference type="InterPro" id="IPR014264">
    <property type="entry name" value="PEP-CTERM_resp_reg"/>
</dbReference>
<dbReference type="NCBIfam" id="TIGR02915">
    <property type="entry name" value="PEP_resp_reg"/>
    <property type="match status" value="1"/>
</dbReference>
<evidence type="ECO:0000313" key="9">
    <source>
        <dbReference type="EMBL" id="MCE2594185.1"/>
    </source>
</evidence>
<keyword evidence="2" id="KW-0067">ATP-binding</keyword>
<dbReference type="InterPro" id="IPR002078">
    <property type="entry name" value="Sigma_54_int"/>
</dbReference>
<dbReference type="Pfam" id="PF00158">
    <property type="entry name" value="Sigma54_activat"/>
    <property type="match status" value="1"/>
</dbReference>
<dbReference type="RefSeq" id="WP_233051764.1">
    <property type="nucleotide sequence ID" value="NZ_JAIMJA010000004.1"/>
</dbReference>
<dbReference type="InterPro" id="IPR003593">
    <property type="entry name" value="AAA+_ATPase"/>
</dbReference>
<name>A0ABS8W9W5_9GAMM</name>
<evidence type="ECO:0000313" key="10">
    <source>
        <dbReference type="Proteomes" id="UP001201273"/>
    </source>
</evidence>
<feature type="modified residue" description="4-aspartylphosphate" evidence="6">
    <location>
        <position position="54"/>
    </location>
</feature>
<feature type="domain" description="Response regulatory" evidence="8">
    <location>
        <begin position="7"/>
        <end position="124"/>
    </location>
</feature>
<evidence type="ECO:0000256" key="1">
    <source>
        <dbReference type="ARBA" id="ARBA00022741"/>
    </source>
</evidence>
<dbReference type="CDD" id="cd00009">
    <property type="entry name" value="AAA"/>
    <property type="match status" value="1"/>
</dbReference>
<dbReference type="SUPFAM" id="SSF52172">
    <property type="entry name" value="CheY-like"/>
    <property type="match status" value="1"/>
</dbReference>